<feature type="domain" description="AAA+ ATPase" evidence="1">
    <location>
        <begin position="47"/>
        <end position="194"/>
    </location>
</feature>
<accession>A0A8J7VTG6</accession>
<gene>
    <name evidence="3" type="ORF">KB893_006585</name>
    <name evidence="2" type="ORF">KB893_08550</name>
</gene>
<evidence type="ECO:0000313" key="3">
    <source>
        <dbReference type="EMBL" id="MBS7456798.1"/>
    </source>
</evidence>
<dbReference type="InterPro" id="IPR027417">
    <property type="entry name" value="P-loop_NTPase"/>
</dbReference>
<dbReference type="PANTHER" id="PTHR35894">
    <property type="entry name" value="GENERAL SECRETION PATHWAY PROTEIN A-RELATED"/>
    <property type="match status" value="1"/>
</dbReference>
<organism evidence="2">
    <name type="scientific">Coralloluteibacterium stylophorae</name>
    <dbReference type="NCBI Taxonomy" id="1776034"/>
    <lineage>
        <taxon>Bacteria</taxon>
        <taxon>Pseudomonadati</taxon>
        <taxon>Pseudomonadota</taxon>
        <taxon>Gammaproteobacteria</taxon>
        <taxon>Lysobacterales</taxon>
        <taxon>Lysobacteraceae</taxon>
        <taxon>Coralloluteibacterium</taxon>
    </lineage>
</organism>
<dbReference type="GO" id="GO:0016887">
    <property type="term" value="F:ATP hydrolysis activity"/>
    <property type="evidence" value="ECO:0007669"/>
    <property type="project" value="InterPro"/>
</dbReference>
<dbReference type="PANTHER" id="PTHR35894:SF5">
    <property type="entry name" value="MU-LIKE PROPHAGE FLUMU DNA TRANSPOSITION PROTEIN B"/>
    <property type="match status" value="1"/>
</dbReference>
<dbReference type="SUPFAM" id="SSF47090">
    <property type="entry name" value="PGBD-like"/>
    <property type="match status" value="1"/>
</dbReference>
<dbReference type="Gene3D" id="3.40.50.300">
    <property type="entry name" value="P-loop containing nucleotide triphosphate hydrolases"/>
    <property type="match status" value="1"/>
</dbReference>
<dbReference type="Pfam" id="PF13401">
    <property type="entry name" value="AAA_22"/>
    <property type="match status" value="1"/>
</dbReference>
<sequence>MSDSGAYLRSLGLTRPPFPPTPDAACYFHAGGLERELAEATHCLEARKGFVLLTGEVGMGKSTFLRRLLQALEPSGTAACLVFNTFLQGGDLLNAILRDFGVRPVDDPATNIERFNAFLVKQWKAGVTCVLAIDDAQNLSLESLELLRLLSNMETGQEKLLQIVLAGQPELRDSLARAEIRQLTSRIVKHVRLDALDADDTLRYVDFRLAVAGGAGRIGLSRSGGRALYRRSGGNPRRIHLLMDRCLYGLVASGAREVDAALVRAAGREAGALEARTPAPLASRLRPVAAAAAVALLAAGGAFGLRATPAAPAATSPTATPPVQAPPALTAAAATPAPTPTPTPSSIDWAHCVSGLARTPDIEATALQLARAPSSAAAAFAGRSDVCFDPAHATVAWRTRLPLEQVAAGEGQGVRILQDALAGLGLDTGAVDGIVGPRTRQALARFQADNGLAATGRPDPMTLFLIESAAATRGATVAEIPDGNG</sequence>
<dbReference type="InterPro" id="IPR036365">
    <property type="entry name" value="PGBD-like_sf"/>
</dbReference>
<evidence type="ECO:0000313" key="4">
    <source>
        <dbReference type="Proteomes" id="UP000675747"/>
    </source>
</evidence>
<protein>
    <submittedName>
        <fullName evidence="2">AAA family ATPase</fullName>
    </submittedName>
</protein>
<dbReference type="Proteomes" id="UP000675747">
    <property type="component" value="Unassembled WGS sequence"/>
</dbReference>
<comment type="caution">
    <text evidence="2">The sequence shown here is derived from an EMBL/GenBank/DDBJ whole genome shotgun (WGS) entry which is preliminary data.</text>
</comment>
<keyword evidence="4" id="KW-1185">Reference proteome</keyword>
<dbReference type="RefSeq" id="WP_211926505.1">
    <property type="nucleotide sequence ID" value="NZ_JAGQFT020000003.1"/>
</dbReference>
<dbReference type="SUPFAM" id="SSF52540">
    <property type="entry name" value="P-loop containing nucleoside triphosphate hydrolases"/>
    <property type="match status" value="1"/>
</dbReference>
<dbReference type="SMART" id="SM00382">
    <property type="entry name" value="AAA"/>
    <property type="match status" value="1"/>
</dbReference>
<reference evidence="2" key="2">
    <citation type="submission" date="2021-04" db="EMBL/GenBank/DDBJ databases">
        <authorList>
            <person name="Karlyshev A.V."/>
        </authorList>
    </citation>
    <scope>NUCLEOTIDE SEQUENCE</scope>
    <source>
        <strain evidence="2">LMG 29479</strain>
    </source>
</reference>
<dbReference type="EMBL" id="JAGQFT010000060">
    <property type="protein sequence ID" value="MBR0562564.1"/>
    <property type="molecule type" value="Genomic_DNA"/>
</dbReference>
<proteinExistence type="predicted"/>
<evidence type="ECO:0000313" key="2">
    <source>
        <dbReference type="EMBL" id="MBR0562564.1"/>
    </source>
</evidence>
<name>A0A8J7VTG6_9GAMM</name>
<dbReference type="InterPro" id="IPR049945">
    <property type="entry name" value="AAA_22"/>
</dbReference>
<dbReference type="InterPro" id="IPR036366">
    <property type="entry name" value="PGBDSf"/>
</dbReference>
<dbReference type="InterPro" id="IPR003593">
    <property type="entry name" value="AAA+_ATPase"/>
</dbReference>
<evidence type="ECO:0000259" key="1">
    <source>
        <dbReference type="SMART" id="SM00382"/>
    </source>
</evidence>
<dbReference type="Gene3D" id="1.10.101.10">
    <property type="entry name" value="PGBD-like superfamily/PGBD"/>
    <property type="match status" value="1"/>
</dbReference>
<dbReference type="EMBL" id="JAGQFT020000003">
    <property type="protein sequence ID" value="MBS7456798.1"/>
    <property type="molecule type" value="Genomic_DNA"/>
</dbReference>
<dbReference type="Pfam" id="PF01471">
    <property type="entry name" value="PG_binding_1"/>
    <property type="match status" value="1"/>
</dbReference>
<dbReference type="AlphaFoldDB" id="A0A8J7VTG6"/>
<dbReference type="InterPro" id="IPR002477">
    <property type="entry name" value="Peptidoglycan-bd-like"/>
</dbReference>
<dbReference type="InterPro" id="IPR052026">
    <property type="entry name" value="ExeA_AAA_ATPase_DNA-bind"/>
</dbReference>
<reference evidence="3 4" key="1">
    <citation type="journal article" date="2021" name="Microbiol. Resour. Announc.">
        <title>Draft Genome Sequence of Coralloluteibacterium stylophorae LMG 29479T.</title>
        <authorList>
            <person name="Karlyshev A.V."/>
            <person name="Kudryashova E.B."/>
            <person name="Ariskina E.V."/>
            <person name="Conroy A.P."/>
            <person name="Abidueva E.Y."/>
        </authorList>
    </citation>
    <scope>NUCLEOTIDE SEQUENCE [LARGE SCALE GENOMIC DNA]</scope>
    <source>
        <strain evidence="3 4">LMG 29479</strain>
    </source>
</reference>